<dbReference type="SMART" id="SM00091">
    <property type="entry name" value="PAS"/>
    <property type="match status" value="1"/>
</dbReference>
<protein>
    <submittedName>
        <fullName evidence="2">Sensor domain-containing diguanylate cyclase</fullName>
        <ecNumber evidence="2">2.7.7.65</ecNumber>
    </submittedName>
</protein>
<dbReference type="InterPro" id="IPR043128">
    <property type="entry name" value="Rev_trsase/Diguanyl_cyclase"/>
</dbReference>
<dbReference type="EMBL" id="JASCXW010000029">
    <property type="protein sequence ID" value="MDI6453481.1"/>
    <property type="molecule type" value="Genomic_DNA"/>
</dbReference>
<proteinExistence type="predicted"/>
<keyword evidence="2" id="KW-0548">Nucleotidyltransferase</keyword>
<dbReference type="InterPro" id="IPR000014">
    <property type="entry name" value="PAS"/>
</dbReference>
<dbReference type="PANTHER" id="PTHR46663:SF2">
    <property type="entry name" value="GGDEF DOMAIN-CONTAINING PROTEIN"/>
    <property type="match status" value="1"/>
</dbReference>
<dbReference type="NCBIfam" id="TIGR00254">
    <property type="entry name" value="GGDEF"/>
    <property type="match status" value="1"/>
</dbReference>
<dbReference type="GO" id="GO:0052621">
    <property type="term" value="F:diguanylate cyclase activity"/>
    <property type="evidence" value="ECO:0007669"/>
    <property type="project" value="UniProtKB-EC"/>
</dbReference>
<dbReference type="CDD" id="cd00130">
    <property type="entry name" value="PAS"/>
    <property type="match status" value="1"/>
</dbReference>
<accession>A0AAW6UDD4</accession>
<dbReference type="AlphaFoldDB" id="A0AAW6UDD4"/>
<keyword evidence="2" id="KW-0808">Transferase</keyword>
<gene>
    <name evidence="2" type="ORF">QJ521_07875</name>
</gene>
<dbReference type="CDD" id="cd01949">
    <property type="entry name" value="GGDEF"/>
    <property type="match status" value="1"/>
</dbReference>
<name>A0AAW6UDD4_9MOLU</name>
<dbReference type="EC" id="2.7.7.65" evidence="2"/>
<dbReference type="InterPro" id="IPR029787">
    <property type="entry name" value="Nucleotide_cyclase"/>
</dbReference>
<dbReference type="InterPro" id="IPR035965">
    <property type="entry name" value="PAS-like_dom_sf"/>
</dbReference>
<dbReference type="InterPro" id="IPR052163">
    <property type="entry name" value="DGC-Regulatory_Protein"/>
</dbReference>
<sequence>MGNHLFKNYYKSIFDHSLDAILLTSPDGRIHRANQAACDMFQRTEEEICTLGREGIVDVDDPKLNEALKIREQMGQARTELSFRRKDGSKFIGDITSSIIKRNHQLWTVIIIRDITYFKETEFALRKAQKESQFLSNHDYLTGLLDRRGFVEKLENEIQLISENNSTMCLIFIDLDNFKRINDKNGHIIGDNVLKKLSKAIIKNVRPYDVVGRYGGDEFIICCPETEIKEAINIAERIRVDIECLEVIHGAKTIKTTASIGIAKYDASFKDDVDAFIKIADDNMYQAKTKRNYVYVVK</sequence>
<evidence type="ECO:0000259" key="1">
    <source>
        <dbReference type="PROSITE" id="PS50887"/>
    </source>
</evidence>
<dbReference type="PANTHER" id="PTHR46663">
    <property type="entry name" value="DIGUANYLATE CYCLASE DGCT-RELATED"/>
    <property type="match status" value="1"/>
</dbReference>
<dbReference type="Gene3D" id="3.30.450.20">
    <property type="entry name" value="PAS domain"/>
    <property type="match status" value="1"/>
</dbReference>
<keyword evidence="3" id="KW-1185">Reference proteome</keyword>
<dbReference type="InterPro" id="IPR000160">
    <property type="entry name" value="GGDEF_dom"/>
</dbReference>
<reference evidence="2" key="1">
    <citation type="submission" date="2023-05" db="EMBL/GenBank/DDBJ databases">
        <title>Mariniplasma microaerophilum sp. nov., a novel anaerobic mollicute isolated from terrestrial mud volcano, Taman Peninsula, Russia.</title>
        <authorList>
            <person name="Khomyakova M.A."/>
            <person name="Merkel A.Y."/>
            <person name="Slobodkin A.I."/>
        </authorList>
    </citation>
    <scope>NUCLEOTIDE SEQUENCE</scope>
    <source>
        <strain evidence="2">M4Ah</strain>
    </source>
</reference>
<evidence type="ECO:0000313" key="2">
    <source>
        <dbReference type="EMBL" id="MDI6453481.1"/>
    </source>
</evidence>
<comment type="caution">
    <text evidence="2">The sequence shown here is derived from an EMBL/GenBank/DDBJ whole genome shotgun (WGS) entry which is preliminary data.</text>
</comment>
<dbReference type="Pfam" id="PF00990">
    <property type="entry name" value="GGDEF"/>
    <property type="match status" value="1"/>
</dbReference>
<dbReference type="RefSeq" id="WP_282839914.1">
    <property type="nucleotide sequence ID" value="NZ_JASCXW010000029.1"/>
</dbReference>
<dbReference type="SUPFAM" id="SSF55785">
    <property type="entry name" value="PYP-like sensor domain (PAS domain)"/>
    <property type="match status" value="1"/>
</dbReference>
<dbReference type="PROSITE" id="PS50887">
    <property type="entry name" value="GGDEF"/>
    <property type="match status" value="1"/>
</dbReference>
<dbReference type="SUPFAM" id="SSF55073">
    <property type="entry name" value="Nucleotide cyclase"/>
    <property type="match status" value="1"/>
</dbReference>
<feature type="domain" description="GGDEF" evidence="1">
    <location>
        <begin position="166"/>
        <end position="298"/>
    </location>
</feature>
<dbReference type="Pfam" id="PF13426">
    <property type="entry name" value="PAS_9"/>
    <property type="match status" value="1"/>
</dbReference>
<dbReference type="Gene3D" id="3.30.70.270">
    <property type="match status" value="1"/>
</dbReference>
<dbReference type="FunFam" id="3.30.70.270:FF:000001">
    <property type="entry name" value="Diguanylate cyclase domain protein"/>
    <property type="match status" value="1"/>
</dbReference>
<evidence type="ECO:0000313" key="3">
    <source>
        <dbReference type="Proteomes" id="UP001431532"/>
    </source>
</evidence>
<organism evidence="2 3">
    <name type="scientific">Peloplasma aerotolerans</name>
    <dbReference type="NCBI Taxonomy" id="3044389"/>
    <lineage>
        <taxon>Bacteria</taxon>
        <taxon>Bacillati</taxon>
        <taxon>Mycoplasmatota</taxon>
        <taxon>Mollicutes</taxon>
        <taxon>Acholeplasmatales</taxon>
        <taxon>Acholeplasmataceae</taxon>
        <taxon>Peloplasma</taxon>
    </lineage>
</organism>
<dbReference type="Proteomes" id="UP001431532">
    <property type="component" value="Unassembled WGS sequence"/>
</dbReference>
<dbReference type="NCBIfam" id="TIGR00229">
    <property type="entry name" value="sensory_box"/>
    <property type="match status" value="1"/>
</dbReference>
<dbReference type="SMART" id="SM00267">
    <property type="entry name" value="GGDEF"/>
    <property type="match status" value="1"/>
</dbReference>